<proteinExistence type="inferred from homology"/>
<dbReference type="HAMAP" id="MF_00984">
    <property type="entry name" value="SSB"/>
    <property type="match status" value="1"/>
</dbReference>
<dbReference type="AlphaFoldDB" id="C7Q4G0"/>
<dbReference type="InParanoid" id="C7Q4G0"/>
<dbReference type="KEGG" id="cai:Caci_3020"/>
<comment type="subunit">
    <text evidence="2">Homotetramer.</text>
</comment>
<gene>
    <name evidence="5" type="ordered locus">Caci_3020</name>
</gene>
<dbReference type="CDD" id="cd04496">
    <property type="entry name" value="SSB_OBF"/>
    <property type="match status" value="1"/>
</dbReference>
<dbReference type="EMBL" id="CP001700">
    <property type="protein sequence ID" value="ACU71929.1"/>
    <property type="molecule type" value="Genomic_DNA"/>
</dbReference>
<dbReference type="GO" id="GO:0006260">
    <property type="term" value="P:DNA replication"/>
    <property type="evidence" value="ECO:0007669"/>
    <property type="project" value="InterPro"/>
</dbReference>
<evidence type="ECO:0000256" key="1">
    <source>
        <dbReference type="ARBA" id="ARBA00023125"/>
    </source>
</evidence>
<evidence type="ECO:0000313" key="5">
    <source>
        <dbReference type="EMBL" id="ACU71929.1"/>
    </source>
</evidence>
<dbReference type="InterPro" id="IPR000424">
    <property type="entry name" value="Primosome_PriB/ssb"/>
</dbReference>
<dbReference type="InterPro" id="IPR012340">
    <property type="entry name" value="NA-bd_OB-fold"/>
</dbReference>
<dbReference type="PANTHER" id="PTHR10302">
    <property type="entry name" value="SINGLE-STRANDED DNA-BINDING PROTEIN"/>
    <property type="match status" value="1"/>
</dbReference>
<protein>
    <recommendedName>
        <fullName evidence="2 3">Single-stranded DNA-binding protein</fullName>
        <shortName evidence="2">SSB</shortName>
    </recommendedName>
</protein>
<dbReference type="InterPro" id="IPR011344">
    <property type="entry name" value="ssDNA-bd"/>
</dbReference>
<accession>C7Q4G0</accession>
<evidence type="ECO:0000256" key="2">
    <source>
        <dbReference type="HAMAP-Rule" id="MF_00984"/>
    </source>
</evidence>
<dbReference type="GO" id="GO:0003697">
    <property type="term" value="F:single-stranded DNA binding"/>
    <property type="evidence" value="ECO:0007669"/>
    <property type="project" value="UniProtKB-UniRule"/>
</dbReference>
<dbReference type="PANTHER" id="PTHR10302:SF27">
    <property type="entry name" value="SINGLE-STRANDED DNA-BINDING PROTEIN"/>
    <property type="match status" value="1"/>
</dbReference>
<dbReference type="NCBIfam" id="TIGR00621">
    <property type="entry name" value="ssb"/>
    <property type="match status" value="1"/>
</dbReference>
<dbReference type="eggNOG" id="COG0629">
    <property type="taxonomic scope" value="Bacteria"/>
</dbReference>
<evidence type="ECO:0000313" key="6">
    <source>
        <dbReference type="Proteomes" id="UP000000851"/>
    </source>
</evidence>
<dbReference type="OrthoDB" id="9809878at2"/>
<dbReference type="Gene3D" id="2.40.50.140">
    <property type="entry name" value="Nucleic acid-binding proteins"/>
    <property type="match status" value="1"/>
</dbReference>
<dbReference type="HOGENOM" id="CLU_078758_1_0_11"/>
<feature type="compositionally biased region" description="Gly residues" evidence="4">
    <location>
        <begin position="121"/>
        <end position="132"/>
    </location>
</feature>
<dbReference type="SUPFAM" id="SSF50249">
    <property type="entry name" value="Nucleic acid-binding proteins"/>
    <property type="match status" value="1"/>
</dbReference>
<reference evidence="5 6" key="1">
    <citation type="journal article" date="2009" name="Stand. Genomic Sci.">
        <title>Complete genome sequence of Catenulispora acidiphila type strain (ID 139908).</title>
        <authorList>
            <person name="Copeland A."/>
            <person name="Lapidus A."/>
            <person name="Glavina Del Rio T."/>
            <person name="Nolan M."/>
            <person name="Lucas S."/>
            <person name="Chen F."/>
            <person name="Tice H."/>
            <person name="Cheng J.F."/>
            <person name="Bruce D."/>
            <person name="Goodwin L."/>
            <person name="Pitluck S."/>
            <person name="Mikhailova N."/>
            <person name="Pati A."/>
            <person name="Ivanova N."/>
            <person name="Mavromatis K."/>
            <person name="Chen A."/>
            <person name="Palaniappan K."/>
            <person name="Chain P."/>
            <person name="Land M."/>
            <person name="Hauser L."/>
            <person name="Chang Y.J."/>
            <person name="Jeffries C.D."/>
            <person name="Chertkov O."/>
            <person name="Brettin T."/>
            <person name="Detter J.C."/>
            <person name="Han C."/>
            <person name="Ali Z."/>
            <person name="Tindall B.J."/>
            <person name="Goker M."/>
            <person name="Bristow J."/>
            <person name="Eisen J.A."/>
            <person name="Markowitz V."/>
            <person name="Hugenholtz P."/>
            <person name="Kyrpides N.C."/>
            <person name="Klenk H.P."/>
        </authorList>
    </citation>
    <scope>NUCLEOTIDE SEQUENCE [LARGE SCALE GENOMIC DNA]</scope>
    <source>
        <strain evidence="6">DSM 44928 / JCM 14897 / NBRC 102108 / NRRL B-24433 / ID139908</strain>
    </source>
</reference>
<organism evidence="5 6">
    <name type="scientific">Catenulispora acidiphila (strain DSM 44928 / JCM 14897 / NBRC 102108 / NRRL B-24433 / ID139908)</name>
    <dbReference type="NCBI Taxonomy" id="479433"/>
    <lineage>
        <taxon>Bacteria</taxon>
        <taxon>Bacillati</taxon>
        <taxon>Actinomycetota</taxon>
        <taxon>Actinomycetes</taxon>
        <taxon>Catenulisporales</taxon>
        <taxon>Catenulisporaceae</taxon>
        <taxon>Catenulispora</taxon>
    </lineage>
</organism>
<dbReference type="Proteomes" id="UP000000851">
    <property type="component" value="Chromosome"/>
</dbReference>
<keyword evidence="6" id="KW-1185">Reference proteome</keyword>
<feature type="compositionally biased region" description="Low complexity" evidence="4">
    <location>
        <begin position="133"/>
        <end position="149"/>
    </location>
</feature>
<dbReference type="GO" id="GO:0009295">
    <property type="term" value="C:nucleoid"/>
    <property type="evidence" value="ECO:0007669"/>
    <property type="project" value="TreeGrafter"/>
</dbReference>
<dbReference type="PROSITE" id="PS50935">
    <property type="entry name" value="SSB"/>
    <property type="match status" value="1"/>
</dbReference>
<sequence length="174" mass="17834">MSIPVTIVGRIGQPPELKFGSSGKAIARFSVVTSRRVLDKTSNEWSDTDTTWWNCTAFGDLAENVAESCEKGCAVIVTGRAASETWNDKNTGEKRTAMKVIADEVAPSLRFATAKITKANRGGGGGNSGGGQPQSQGQPSGNRSGQQQNTGGGGWGGGNGGGGWGAGGDTEPPF</sequence>
<dbReference type="RefSeq" id="WP_012787222.1">
    <property type="nucleotide sequence ID" value="NC_013131.1"/>
</dbReference>
<name>C7Q4G0_CATAD</name>
<comment type="caution">
    <text evidence="2">Lacks conserved residue(s) required for the propagation of feature annotation.</text>
</comment>
<feature type="compositionally biased region" description="Gly residues" evidence="4">
    <location>
        <begin position="150"/>
        <end position="168"/>
    </location>
</feature>
<dbReference type="STRING" id="479433.Caci_3020"/>
<evidence type="ECO:0000256" key="4">
    <source>
        <dbReference type="SAM" id="MobiDB-lite"/>
    </source>
</evidence>
<evidence type="ECO:0000256" key="3">
    <source>
        <dbReference type="RuleBase" id="RU000524"/>
    </source>
</evidence>
<keyword evidence="1 2" id="KW-0238">DNA-binding</keyword>
<dbReference type="Pfam" id="PF00436">
    <property type="entry name" value="SSB"/>
    <property type="match status" value="1"/>
</dbReference>
<feature type="region of interest" description="Disordered" evidence="4">
    <location>
        <begin position="118"/>
        <end position="174"/>
    </location>
</feature>